<dbReference type="AlphaFoldDB" id="A0AAW3ZMY9"/>
<sequence>MKKNSLSSAVVAGIAGVVGLAGVANAVNVNPDGLGQVLLYPYYSVNGSNTTLLSVVNTTNEGKAVKVRFLESLNSAEVLDFNLYMSPFDVWTASLSQIADVDGTSGGGALFTTDTTCTVPNAVGKDWVNGVPGASSTFKYFEFQSNNPDIIGTDNVIRIGGSGGALVASDPAERVRQGHFEVIEMGVLLDTATTFDPLTWATHTGPITARVPANCGALQAAWTTPSGTWIADDGVAINAPSGGLFGAATIVDVEFGRALPYNADAIAGFWSAIGLAAEANGTTDDLHAEPGDTFPNLSQARTESDGSATSRIFDDSGALVTLNFAGAQSGLRAVSSVLMSRYIYNEYSMETGLAAASEWVVTFPTKRLHTYNRLAADNRPFTDNTDDDPTALDDAEPFDSFGICETYTFARWDREEFTPGITSGPPVVSPRPPGVTAVFPELCWEANVIAFNQTLTNTSPTQVLGVTPVQGAHGLNINSGSNTFINGWARIEFNDPQTAGFDNYLVATTPTTAVIGLPVIGFWVADYTNENVAPGVRGNFGGIHKHRGDRDGFILTAPAPAFGTPLDSTGLATWTSSTP</sequence>
<evidence type="ECO:0000256" key="1">
    <source>
        <dbReference type="SAM" id="SignalP"/>
    </source>
</evidence>
<comment type="caution">
    <text evidence="2">The sequence shown here is derived from an EMBL/GenBank/DDBJ whole genome shotgun (WGS) entry which is preliminary data.</text>
</comment>
<dbReference type="Proteomes" id="UP000613768">
    <property type="component" value="Unassembled WGS sequence"/>
</dbReference>
<keyword evidence="1" id="KW-0732">Signal</keyword>
<evidence type="ECO:0000313" key="2">
    <source>
        <dbReference type="EMBL" id="MBD8526442.1"/>
    </source>
</evidence>
<reference evidence="2 3" key="1">
    <citation type="submission" date="2020-09" db="EMBL/GenBank/DDBJ databases">
        <title>Pseudoxanthomonas sp. CAU 1598 isolated from sand of Yaerae Beach.</title>
        <authorList>
            <person name="Kim W."/>
        </authorList>
    </citation>
    <scope>NUCLEOTIDE SEQUENCE [LARGE SCALE GENOMIC DNA]</scope>
    <source>
        <strain evidence="2 3">CAU 1598</strain>
    </source>
</reference>
<keyword evidence="3" id="KW-1185">Reference proteome</keyword>
<evidence type="ECO:0000313" key="3">
    <source>
        <dbReference type="Proteomes" id="UP000613768"/>
    </source>
</evidence>
<feature type="signal peptide" evidence="1">
    <location>
        <begin position="1"/>
        <end position="26"/>
    </location>
</feature>
<protein>
    <submittedName>
        <fullName evidence="2">Uncharacterized protein</fullName>
    </submittedName>
</protein>
<name>A0AAW3ZMY9_9GAMM</name>
<feature type="chain" id="PRO_5043318791" evidence="1">
    <location>
        <begin position="27"/>
        <end position="579"/>
    </location>
</feature>
<accession>A0AAW3ZMY9</accession>
<organism evidence="2 3">
    <name type="scientific">Pseudomarimonas arenosa</name>
    <dbReference type="NCBI Taxonomy" id="2774145"/>
    <lineage>
        <taxon>Bacteria</taxon>
        <taxon>Pseudomonadati</taxon>
        <taxon>Pseudomonadota</taxon>
        <taxon>Gammaproteobacteria</taxon>
        <taxon>Lysobacterales</taxon>
        <taxon>Lysobacteraceae</taxon>
        <taxon>Pseudomarimonas</taxon>
    </lineage>
</organism>
<dbReference type="EMBL" id="JACYTR010000023">
    <property type="protein sequence ID" value="MBD8526442.1"/>
    <property type="molecule type" value="Genomic_DNA"/>
</dbReference>
<dbReference type="RefSeq" id="WP_192029864.1">
    <property type="nucleotide sequence ID" value="NZ_JACYTR010000023.1"/>
</dbReference>
<gene>
    <name evidence="2" type="ORF">IFO71_11905</name>
</gene>
<proteinExistence type="predicted"/>